<feature type="compositionally biased region" description="Low complexity" evidence="3">
    <location>
        <begin position="587"/>
        <end position="597"/>
    </location>
</feature>
<organism evidence="5 6">
    <name type="scientific">Marasmiellus scandens</name>
    <dbReference type="NCBI Taxonomy" id="2682957"/>
    <lineage>
        <taxon>Eukaryota</taxon>
        <taxon>Fungi</taxon>
        <taxon>Dikarya</taxon>
        <taxon>Basidiomycota</taxon>
        <taxon>Agaricomycotina</taxon>
        <taxon>Agaricomycetes</taxon>
        <taxon>Agaricomycetidae</taxon>
        <taxon>Agaricales</taxon>
        <taxon>Marasmiineae</taxon>
        <taxon>Omphalotaceae</taxon>
        <taxon>Marasmiellus</taxon>
    </lineage>
</organism>
<feature type="compositionally biased region" description="Pro residues" evidence="3">
    <location>
        <begin position="415"/>
        <end position="441"/>
    </location>
</feature>
<reference evidence="5 6" key="1">
    <citation type="submission" date="2024-01" db="EMBL/GenBank/DDBJ databases">
        <title>A draft genome for the cacao thread blight pathogen Marasmiellus scandens.</title>
        <authorList>
            <person name="Baruah I.K."/>
            <person name="Leung J."/>
            <person name="Bukari Y."/>
            <person name="Amoako-Attah I."/>
            <person name="Meinhardt L.W."/>
            <person name="Bailey B.A."/>
            <person name="Cohen S.P."/>
        </authorList>
    </citation>
    <scope>NUCLEOTIDE SEQUENCE [LARGE SCALE GENOMIC DNA]</scope>
    <source>
        <strain evidence="5 6">GH-19</strain>
    </source>
</reference>
<feature type="compositionally biased region" description="Low complexity" evidence="3">
    <location>
        <begin position="459"/>
        <end position="472"/>
    </location>
</feature>
<dbReference type="SUPFAM" id="SSF47370">
    <property type="entry name" value="Bromodomain"/>
    <property type="match status" value="3"/>
</dbReference>
<feature type="compositionally biased region" description="Low complexity" evidence="3">
    <location>
        <begin position="190"/>
        <end position="206"/>
    </location>
</feature>
<evidence type="ECO:0000259" key="4">
    <source>
        <dbReference type="PROSITE" id="PS50014"/>
    </source>
</evidence>
<dbReference type="Proteomes" id="UP001498398">
    <property type="component" value="Unassembled WGS sequence"/>
</dbReference>
<feature type="compositionally biased region" description="Polar residues" evidence="3">
    <location>
        <begin position="609"/>
        <end position="621"/>
    </location>
</feature>
<evidence type="ECO:0000313" key="6">
    <source>
        <dbReference type="Proteomes" id="UP001498398"/>
    </source>
</evidence>
<feature type="region of interest" description="Disordered" evidence="3">
    <location>
        <begin position="172"/>
        <end position="295"/>
    </location>
</feature>
<dbReference type="PRINTS" id="PR00503">
    <property type="entry name" value="BROMODOMAIN"/>
</dbReference>
<dbReference type="CDD" id="cd04369">
    <property type="entry name" value="Bromodomain"/>
    <property type="match status" value="3"/>
</dbReference>
<feature type="compositionally biased region" description="Low complexity" evidence="3">
    <location>
        <begin position="280"/>
        <end position="289"/>
    </location>
</feature>
<accession>A0ABR1JSI2</accession>
<dbReference type="PANTHER" id="PTHR22880:SF225">
    <property type="entry name" value="BROMODOMAIN-CONTAINING PROTEIN BET-1-RELATED"/>
    <property type="match status" value="1"/>
</dbReference>
<evidence type="ECO:0000313" key="5">
    <source>
        <dbReference type="EMBL" id="KAK7465277.1"/>
    </source>
</evidence>
<evidence type="ECO:0000256" key="1">
    <source>
        <dbReference type="ARBA" id="ARBA00023117"/>
    </source>
</evidence>
<proteinExistence type="predicted"/>
<feature type="domain" description="Bromo" evidence="4">
    <location>
        <begin position="783"/>
        <end position="857"/>
    </location>
</feature>
<name>A0ABR1JSI2_9AGAR</name>
<dbReference type="SMART" id="SM00297">
    <property type="entry name" value="BROMO"/>
    <property type="match status" value="3"/>
</dbReference>
<dbReference type="InterPro" id="IPR001487">
    <property type="entry name" value="Bromodomain"/>
</dbReference>
<feature type="domain" description="Bromo" evidence="4">
    <location>
        <begin position="673"/>
        <end position="745"/>
    </location>
</feature>
<dbReference type="PROSITE" id="PS50014">
    <property type="entry name" value="BROMODOMAIN_2"/>
    <property type="match status" value="3"/>
</dbReference>
<protein>
    <recommendedName>
        <fullName evidence="4">Bromo domain-containing protein</fullName>
    </recommendedName>
</protein>
<dbReference type="Pfam" id="PF00439">
    <property type="entry name" value="Bromodomain"/>
    <property type="match status" value="3"/>
</dbReference>
<gene>
    <name evidence="5" type="ORF">VKT23_005256</name>
</gene>
<dbReference type="InterPro" id="IPR036427">
    <property type="entry name" value="Bromodomain-like_sf"/>
</dbReference>
<feature type="region of interest" description="Disordered" evidence="3">
    <location>
        <begin position="874"/>
        <end position="899"/>
    </location>
</feature>
<dbReference type="PROSITE" id="PS00633">
    <property type="entry name" value="BROMODOMAIN_1"/>
    <property type="match status" value="2"/>
</dbReference>
<dbReference type="InterPro" id="IPR018359">
    <property type="entry name" value="Bromodomain_CS"/>
</dbReference>
<dbReference type="Gene3D" id="1.20.920.10">
    <property type="entry name" value="Bromodomain-like"/>
    <property type="match status" value="3"/>
</dbReference>
<feature type="region of interest" description="Disordered" evidence="3">
    <location>
        <begin position="409"/>
        <end position="662"/>
    </location>
</feature>
<dbReference type="PANTHER" id="PTHR22880">
    <property type="entry name" value="FALZ-RELATED BROMODOMAIN-CONTAINING PROTEINS"/>
    <property type="match status" value="1"/>
</dbReference>
<comment type="caution">
    <text evidence="5">The sequence shown here is derived from an EMBL/GenBank/DDBJ whole genome shotgun (WGS) entry which is preliminary data.</text>
</comment>
<dbReference type="InterPro" id="IPR050935">
    <property type="entry name" value="Bromo_chromatin_reader"/>
</dbReference>
<feature type="compositionally biased region" description="Basic and acidic residues" evidence="3">
    <location>
        <begin position="526"/>
        <end position="552"/>
    </location>
</feature>
<feature type="compositionally biased region" description="Low complexity" evidence="3">
    <location>
        <begin position="442"/>
        <end position="451"/>
    </location>
</feature>
<keyword evidence="6" id="KW-1185">Reference proteome</keyword>
<dbReference type="EMBL" id="JBANRG010000006">
    <property type="protein sequence ID" value="KAK7465277.1"/>
    <property type="molecule type" value="Genomic_DNA"/>
</dbReference>
<keyword evidence="1 2" id="KW-0103">Bromodomain</keyword>
<feature type="compositionally biased region" description="Low complexity" evidence="3">
    <location>
        <begin position="478"/>
        <end position="487"/>
    </location>
</feature>
<evidence type="ECO:0000256" key="3">
    <source>
        <dbReference type="SAM" id="MobiDB-lite"/>
    </source>
</evidence>
<sequence length="899" mass="99168">MVLGVANLIPSHPKLFFSLTREGNYVPVRIAAFDGLFLTKWFTPPIMRYVLSVIANDPSRIVRRIVARNACQSLALLAQMGEMKSNMKDHESLLIEEDGSHPEKSKESKKTELDAMIKVLRKDREVGKNEVLREFVLPIALAPDVDYEVRWCMLKLADLLVRPVEEQPPTVRIHLPPTPVTETAPPLPTPKIAVKPPVPPAARAIKSGGPLKGSPVVAPPKLKLPANSASLDGPRSALSSRAGTPKISAAPPLPEAARPKIALVPSASVKGKNKKPANKPPSTKATPKAQSNKMSPQEVILCRNALRKLMQNKHAALFKKPVDPIRDQAPNYFDIIKKPMDLSTMSAKIEMGIYKHRSEFQADFRLMIENCKTYNSAGTYVHNEAIAFETFFEKQWTIMCKTLEAKAQSQSVREVPPPPAPKQRPPVPVAKFSPPPQPAPSTPTASTSRPAIKLKLGGSSQNQSQQSQPSEGPKIKISKSSSSSSRPEAPPKPSHKKKHKEVVNKRDPTPDLVSDVDAPPPPYIDDGSHDLYQEVLAIEREKDEKKRQRSAQERVLVNGSSSKRKKDDIEDDDILALTQPSKRERPSPTGSSSTTASERVIAPAPAPKNKSTPARSVSRTPSDVPRASSLKGKEKELTPAAASTPTPSKSKKPAAQATPINEKKCKDLLKTLQKAPEAVIFLRPVDPQLDGCPTYYDEIKKPMDLGTMNQKLNDGQYSTMEEFRKDIELMLANCRQFNPPGTAPVLCADALEKLYKKEWPKVMEKKLTYTEKRGLQSVLNTLIKEPISFVFREPVDPVLLGIPTYFDVIPRKDARDLRTIQTKLNQDKYDSVEAFEADLALMIRNAIVFNGADSEVGLIALQVKDRIQELTASWKSGGTKKRKEGEKGTSQPAKKVKLS</sequence>
<feature type="domain" description="Bromo" evidence="4">
    <location>
        <begin position="310"/>
        <end position="382"/>
    </location>
</feature>
<evidence type="ECO:0000256" key="2">
    <source>
        <dbReference type="PROSITE-ProRule" id="PRU00035"/>
    </source>
</evidence>